<evidence type="ECO:0000256" key="6">
    <source>
        <dbReference type="ARBA" id="ARBA00022705"/>
    </source>
</evidence>
<dbReference type="EC" id="2.7.7.7" evidence="2"/>
<evidence type="ECO:0000313" key="11">
    <source>
        <dbReference type="EMBL" id="CAG8539458.1"/>
    </source>
</evidence>
<comment type="caution">
    <text evidence="11">The sequence shown here is derived from an EMBL/GenBank/DDBJ whole genome shotgun (WGS) entry which is preliminary data.</text>
</comment>
<dbReference type="InterPro" id="IPR004868">
    <property type="entry name" value="DNA-dir_DNA_pol_B_mt/vir"/>
</dbReference>
<sequence>ASKELIKANFALQGIMKFNETYHTPSGFWKYTYSDNRINIPYKDYSYPVKEEEPGFRHNLPAGSLYIQCGKIVKFEKRLELRLLIHGKSPTVPKPLDVTKIITANIETLIVNKRTHLSWIAEWYSINNDGSNRGSVFKFTDYGNDSTNMLKAFWGDILKNCQGCIIYFHNWAGYDAFHSLKALVLLGEELGLTIQPMLHNGKVISLKVCELNKVILKVKDSILLCPSSLGSLAKSFKVKCLKGHSPHYFNPMEHGYPKLDYVRPVPAYEFFEPKQTSLAKYQEIIGFQEQFALSPLANCIILGLAFKTWKAHQVPTYKLQVPDLLQTYDPLFQEAYFGGIVDIYKPRVVNEYYYDVNSLYPTTMLRPLPVDNPVLLSLTISEFLNSQFFGFVKAIVQASSNLSIGFLSLCHQGKLLCPGGTFSELFFSEKLRFAISHGYELVSIEFAYRFNRHDNVFTSLIQQLNSIKVEAQAQGKPALRSLAIMLRNSLYGCFEMHPHINRVVLADPDQARVIASAFPIIFTIPFTNGYELIEFEPMPVYYSDTDSIITDAHLPASMIHDDNLGKLKLEHKIKEEFFIAPKLYWLECSDDKEGSYTVSRSYGYRDQLSWKQAEFLYQYFDMKLNIIGKFSKQSKVLDNNEDTVDTQPLVFNQELVKPIEPAPSNFKDISASSVRLPQGPSKVNLNPRRQINSVTPKKASLWAISPEEGSLMLQQEEASS</sequence>
<dbReference type="InterPro" id="IPR036397">
    <property type="entry name" value="RNaseH_sf"/>
</dbReference>
<dbReference type="InterPro" id="IPR043502">
    <property type="entry name" value="DNA/RNA_pol_sf"/>
</dbReference>
<dbReference type="PANTHER" id="PTHR33568:SF3">
    <property type="entry name" value="DNA-DIRECTED DNA POLYMERASE"/>
    <property type="match status" value="1"/>
</dbReference>
<dbReference type="GO" id="GO:0006260">
    <property type="term" value="P:DNA replication"/>
    <property type="evidence" value="ECO:0007669"/>
    <property type="project" value="UniProtKB-KW"/>
</dbReference>
<feature type="non-terminal residue" evidence="11">
    <location>
        <position position="720"/>
    </location>
</feature>
<reference evidence="11" key="1">
    <citation type="submission" date="2021-06" db="EMBL/GenBank/DDBJ databases">
        <authorList>
            <person name="Kallberg Y."/>
            <person name="Tangrot J."/>
            <person name="Rosling A."/>
        </authorList>
    </citation>
    <scope>NUCLEOTIDE SEQUENCE</scope>
    <source>
        <strain evidence="11">CL551</strain>
    </source>
</reference>
<keyword evidence="8" id="KW-0238">DNA-binding</keyword>
<keyword evidence="7" id="KW-0239">DNA-directed DNA polymerase</keyword>
<evidence type="ECO:0000259" key="10">
    <source>
        <dbReference type="Pfam" id="PF03175"/>
    </source>
</evidence>
<dbReference type="Gene3D" id="3.90.1600.10">
    <property type="entry name" value="Palm domain of DNA polymerase"/>
    <property type="match status" value="2"/>
</dbReference>
<evidence type="ECO:0000256" key="3">
    <source>
        <dbReference type="ARBA" id="ARBA00014385"/>
    </source>
</evidence>
<feature type="domain" description="DNA-directed DNA polymerase family B mitochondria/virus" evidence="10">
    <location>
        <begin position="165"/>
        <end position="251"/>
    </location>
</feature>
<evidence type="ECO:0000256" key="1">
    <source>
        <dbReference type="ARBA" id="ARBA00005755"/>
    </source>
</evidence>
<dbReference type="Proteomes" id="UP000789342">
    <property type="component" value="Unassembled WGS sequence"/>
</dbReference>
<dbReference type="GO" id="GO:0000166">
    <property type="term" value="F:nucleotide binding"/>
    <property type="evidence" value="ECO:0007669"/>
    <property type="project" value="InterPro"/>
</dbReference>
<proteinExistence type="inferred from homology"/>
<dbReference type="InterPro" id="IPR023211">
    <property type="entry name" value="DNA_pol_palm_dom_sf"/>
</dbReference>
<evidence type="ECO:0000256" key="8">
    <source>
        <dbReference type="ARBA" id="ARBA00023125"/>
    </source>
</evidence>
<evidence type="ECO:0000256" key="5">
    <source>
        <dbReference type="ARBA" id="ARBA00022695"/>
    </source>
</evidence>
<dbReference type="GO" id="GO:0003887">
    <property type="term" value="F:DNA-directed DNA polymerase activity"/>
    <property type="evidence" value="ECO:0007669"/>
    <property type="project" value="UniProtKB-KW"/>
</dbReference>
<protein>
    <recommendedName>
        <fullName evidence="3">Probable DNA polymerase</fullName>
        <ecNumber evidence="2">2.7.7.7</ecNumber>
    </recommendedName>
</protein>
<name>A0A9N9ATG5_9GLOM</name>
<dbReference type="PANTHER" id="PTHR33568">
    <property type="entry name" value="DNA POLYMERASE"/>
    <property type="match status" value="1"/>
</dbReference>
<dbReference type="InterPro" id="IPR012337">
    <property type="entry name" value="RNaseH-like_sf"/>
</dbReference>
<organism evidence="11 12">
    <name type="scientific">Acaulospora morrowiae</name>
    <dbReference type="NCBI Taxonomy" id="94023"/>
    <lineage>
        <taxon>Eukaryota</taxon>
        <taxon>Fungi</taxon>
        <taxon>Fungi incertae sedis</taxon>
        <taxon>Mucoromycota</taxon>
        <taxon>Glomeromycotina</taxon>
        <taxon>Glomeromycetes</taxon>
        <taxon>Diversisporales</taxon>
        <taxon>Acaulosporaceae</taxon>
        <taxon>Acaulospora</taxon>
    </lineage>
</organism>
<feature type="domain" description="DNA-directed DNA polymerase family B mitochondria/virus" evidence="10">
    <location>
        <begin position="304"/>
        <end position="511"/>
    </location>
</feature>
<evidence type="ECO:0000256" key="4">
    <source>
        <dbReference type="ARBA" id="ARBA00022679"/>
    </source>
</evidence>
<evidence type="ECO:0000256" key="9">
    <source>
        <dbReference type="ARBA" id="ARBA00049244"/>
    </source>
</evidence>
<keyword evidence="12" id="KW-1185">Reference proteome</keyword>
<evidence type="ECO:0000256" key="2">
    <source>
        <dbReference type="ARBA" id="ARBA00012417"/>
    </source>
</evidence>
<gene>
    <name evidence="11" type="ORF">AMORRO_LOCUS5057</name>
</gene>
<dbReference type="GO" id="GO:0003677">
    <property type="term" value="F:DNA binding"/>
    <property type="evidence" value="ECO:0007669"/>
    <property type="project" value="UniProtKB-KW"/>
</dbReference>
<keyword evidence="5" id="KW-0548">Nucleotidyltransferase</keyword>
<dbReference type="Pfam" id="PF03175">
    <property type="entry name" value="DNA_pol_B_2"/>
    <property type="match status" value="2"/>
</dbReference>
<dbReference type="AlphaFoldDB" id="A0A9N9ATG5"/>
<keyword evidence="6" id="KW-0235">DNA replication</keyword>
<evidence type="ECO:0000313" key="12">
    <source>
        <dbReference type="Proteomes" id="UP000789342"/>
    </source>
</evidence>
<comment type="catalytic activity">
    <reaction evidence="9">
        <text>DNA(n) + a 2'-deoxyribonucleoside 5'-triphosphate = DNA(n+1) + diphosphate</text>
        <dbReference type="Rhea" id="RHEA:22508"/>
        <dbReference type="Rhea" id="RHEA-COMP:17339"/>
        <dbReference type="Rhea" id="RHEA-COMP:17340"/>
        <dbReference type="ChEBI" id="CHEBI:33019"/>
        <dbReference type="ChEBI" id="CHEBI:61560"/>
        <dbReference type="ChEBI" id="CHEBI:173112"/>
        <dbReference type="EC" id="2.7.7.7"/>
    </reaction>
</comment>
<evidence type="ECO:0000256" key="7">
    <source>
        <dbReference type="ARBA" id="ARBA00022932"/>
    </source>
</evidence>
<keyword evidence="4" id="KW-0808">Transferase</keyword>
<dbReference type="SUPFAM" id="SSF56672">
    <property type="entry name" value="DNA/RNA polymerases"/>
    <property type="match status" value="1"/>
</dbReference>
<accession>A0A9N9ATG5</accession>
<dbReference type="EMBL" id="CAJVPV010002936">
    <property type="protein sequence ID" value="CAG8539458.1"/>
    <property type="molecule type" value="Genomic_DNA"/>
</dbReference>
<comment type="similarity">
    <text evidence="1">Belongs to the DNA polymerase type-B family.</text>
</comment>
<dbReference type="SUPFAM" id="SSF53098">
    <property type="entry name" value="Ribonuclease H-like"/>
    <property type="match status" value="1"/>
</dbReference>
<dbReference type="OrthoDB" id="5600037at2759"/>
<dbReference type="Gene3D" id="3.30.420.10">
    <property type="entry name" value="Ribonuclease H-like superfamily/Ribonuclease H"/>
    <property type="match status" value="1"/>
</dbReference>